<sequence length="59" mass="6473">MKYQILVITSRNNNNVGGVGVSQAVVEFDARGDADVAFDKIELAAKSDSHHEIKPIKLY</sequence>
<dbReference type="EMBL" id="KY448244">
    <property type="protein sequence ID" value="AQT28763.1"/>
    <property type="molecule type" value="Genomic_DNA"/>
</dbReference>
<organism evidence="1 2">
    <name type="scientific">Erwinia phage vB_EamM_Yoloswag</name>
    <dbReference type="NCBI Taxonomy" id="1958956"/>
    <lineage>
        <taxon>Viruses</taxon>
        <taxon>Duplodnaviria</taxon>
        <taxon>Heunggongvirae</taxon>
        <taxon>Uroviricota</taxon>
        <taxon>Caudoviricetes</taxon>
        <taxon>Yoloswagvirus</taxon>
        <taxon>Yoloswagvirus yoloswag</taxon>
    </lineage>
</organism>
<name>A0A1S6L3K8_9CAUD</name>
<evidence type="ECO:0000313" key="2">
    <source>
        <dbReference type="Proteomes" id="UP000221250"/>
    </source>
</evidence>
<reference evidence="1 2" key="1">
    <citation type="submission" date="2017-01" db="EMBL/GenBank/DDBJ databases">
        <authorList>
            <person name="Mah S.A."/>
            <person name="Swanson W.J."/>
            <person name="Moy G.W."/>
            <person name="Vacquier V.D."/>
        </authorList>
    </citation>
    <scope>NUCLEOTIDE SEQUENCE [LARGE SCALE GENOMIC DNA]</scope>
</reference>
<protein>
    <submittedName>
        <fullName evidence="1">Uncharacterized protein</fullName>
    </submittedName>
</protein>
<gene>
    <name evidence="1" type="ORF">YOLOSWAG_293</name>
</gene>
<proteinExistence type="predicted"/>
<accession>A0A1S6L3K8</accession>
<evidence type="ECO:0000313" key="1">
    <source>
        <dbReference type="EMBL" id="AQT28763.1"/>
    </source>
</evidence>
<dbReference type="Proteomes" id="UP000221250">
    <property type="component" value="Segment"/>
</dbReference>
<keyword evidence="2" id="KW-1185">Reference proteome</keyword>